<feature type="domain" description="Phosphoribosyltransferase" evidence="1">
    <location>
        <begin position="9"/>
        <end position="142"/>
    </location>
</feature>
<dbReference type="InterPro" id="IPR029057">
    <property type="entry name" value="PRTase-like"/>
</dbReference>
<name>A0A6M1T2A1_9BACT</name>
<dbReference type="EMBL" id="JAALLS010000022">
    <property type="protein sequence ID" value="NGP89596.1"/>
    <property type="molecule type" value="Genomic_DNA"/>
</dbReference>
<dbReference type="PANTHER" id="PTHR11608:SF0">
    <property type="entry name" value="BIFUNCTIONAL PROTEIN PYRR"/>
    <property type="match status" value="1"/>
</dbReference>
<keyword evidence="3" id="KW-1185">Reference proteome</keyword>
<evidence type="ECO:0000259" key="1">
    <source>
        <dbReference type="Pfam" id="PF00156"/>
    </source>
</evidence>
<comment type="caution">
    <text evidence="2">The sequence shown here is derived from an EMBL/GenBank/DDBJ whole genome shotgun (WGS) entry which is preliminary data.</text>
</comment>
<dbReference type="Gene3D" id="3.40.50.2020">
    <property type="match status" value="1"/>
</dbReference>
<proteinExistence type="predicted"/>
<evidence type="ECO:0000313" key="3">
    <source>
        <dbReference type="Proteomes" id="UP000479132"/>
    </source>
</evidence>
<accession>A0A6M1T2A1</accession>
<reference evidence="2 3" key="1">
    <citation type="submission" date="2020-02" db="EMBL/GenBank/DDBJ databases">
        <title>Aliifodinibius halophilus 2W32, complete genome.</title>
        <authorList>
            <person name="Li Y."/>
            <person name="Wu S."/>
        </authorList>
    </citation>
    <scope>NUCLEOTIDE SEQUENCE [LARGE SCALE GENOMIC DNA]</scope>
    <source>
        <strain evidence="2 3">2W32</strain>
    </source>
</reference>
<dbReference type="CDD" id="cd06223">
    <property type="entry name" value="PRTases_typeI"/>
    <property type="match status" value="1"/>
</dbReference>
<gene>
    <name evidence="2" type="ORF">G3569_14650</name>
</gene>
<organism evidence="2 3">
    <name type="scientific">Fodinibius halophilus</name>
    <dbReference type="NCBI Taxonomy" id="1736908"/>
    <lineage>
        <taxon>Bacteria</taxon>
        <taxon>Pseudomonadati</taxon>
        <taxon>Balneolota</taxon>
        <taxon>Balneolia</taxon>
        <taxon>Balneolales</taxon>
        <taxon>Balneolaceae</taxon>
        <taxon>Fodinibius</taxon>
    </lineage>
</organism>
<dbReference type="SUPFAM" id="SSF53271">
    <property type="entry name" value="PRTase-like"/>
    <property type="match status" value="1"/>
</dbReference>
<dbReference type="InterPro" id="IPR050137">
    <property type="entry name" value="PyrR_bifunctional"/>
</dbReference>
<evidence type="ECO:0000313" key="2">
    <source>
        <dbReference type="EMBL" id="NGP89596.1"/>
    </source>
</evidence>
<dbReference type="AlphaFoldDB" id="A0A6M1T2A1"/>
<dbReference type="Pfam" id="PF00156">
    <property type="entry name" value="Pribosyltran"/>
    <property type="match status" value="1"/>
</dbReference>
<sequence>MDTPLVLMDTQRINRSAKRMAYEILERNTEDNEIFLFGINERGYAVAQKLSRLLSDIAEVKVSSAQLLLEAESLAGSDDIDTSEVQDKLIVLVDDVIFSGHTMFQALNIIADEMQPSEIHTAVMIDRGHRKFPIQAQFCGMELPTKVNEHVSVIVEDMEVKEVTLEKV</sequence>
<dbReference type="Proteomes" id="UP000479132">
    <property type="component" value="Unassembled WGS sequence"/>
</dbReference>
<dbReference type="PANTHER" id="PTHR11608">
    <property type="entry name" value="BIFUNCTIONAL PROTEIN PYRR"/>
    <property type="match status" value="1"/>
</dbReference>
<dbReference type="InterPro" id="IPR000836">
    <property type="entry name" value="PRTase_dom"/>
</dbReference>
<protein>
    <recommendedName>
        <fullName evidence="1">Phosphoribosyltransferase domain-containing protein</fullName>
    </recommendedName>
</protein>
<dbReference type="RefSeq" id="WP_165270514.1">
    <property type="nucleotide sequence ID" value="NZ_JAALLS010000022.1"/>
</dbReference>